<evidence type="ECO:0000313" key="2">
    <source>
        <dbReference type="Proteomes" id="UP000051952"/>
    </source>
</evidence>
<protein>
    <recommendedName>
        <fullName evidence="3">VWFA domain-containing protein</fullName>
    </recommendedName>
</protein>
<reference evidence="2" key="1">
    <citation type="submission" date="2015-09" db="EMBL/GenBank/DDBJ databases">
        <authorList>
            <consortium name="Pathogen Informatics"/>
        </authorList>
    </citation>
    <scope>NUCLEOTIDE SEQUENCE [LARGE SCALE GENOMIC DNA]</scope>
    <source>
        <strain evidence="2">Lake Konstanz</strain>
    </source>
</reference>
<dbReference type="GO" id="GO:0005245">
    <property type="term" value="F:voltage-gated calcium channel activity"/>
    <property type="evidence" value="ECO:0007669"/>
    <property type="project" value="TreeGrafter"/>
</dbReference>
<dbReference type="Gene3D" id="3.40.50.410">
    <property type="entry name" value="von Willebrand factor, type A domain"/>
    <property type="match status" value="1"/>
</dbReference>
<dbReference type="VEuPathDB" id="TriTrypDB:BSAL_73275"/>
<proteinExistence type="predicted"/>
<dbReference type="PANTHER" id="PTHR10166">
    <property type="entry name" value="VOLTAGE-DEPENDENT CALCIUM CHANNEL SUBUNIT ALPHA-2/DELTA-RELATED"/>
    <property type="match status" value="1"/>
</dbReference>
<dbReference type="PANTHER" id="PTHR10166:SF66">
    <property type="entry name" value="VWFA AND CACHE DOMAIN-CONTAINING PROTEIN CG16868"/>
    <property type="match status" value="1"/>
</dbReference>
<dbReference type="InterPro" id="IPR051173">
    <property type="entry name" value="Ca_channel_alpha-2/delta"/>
</dbReference>
<dbReference type="Proteomes" id="UP000051952">
    <property type="component" value="Unassembled WGS sequence"/>
</dbReference>
<accession>A0A0S4JEF5</accession>
<keyword evidence="2" id="KW-1185">Reference proteome</keyword>
<dbReference type="EMBL" id="CYKH01001780">
    <property type="protein sequence ID" value="CUG89951.1"/>
    <property type="molecule type" value="Genomic_DNA"/>
</dbReference>
<evidence type="ECO:0000313" key="1">
    <source>
        <dbReference type="EMBL" id="CUG89951.1"/>
    </source>
</evidence>
<gene>
    <name evidence="1" type="ORF">BSAL_24230</name>
</gene>
<feature type="non-terminal residue" evidence="1">
    <location>
        <position position="2337"/>
    </location>
</feature>
<sequence>MYILLNTLTPVDYVNIVTFATYATIIGPSQGLIQATPANIAILIQAVSNIVIGGNTYFSTAFATAFPIFTADPSATSGCRRLMFFLTDGVTQNSQANVYSTVSLYQTALLFNQAIFFTYSLSSASDDVIPQYLACTYNGIWAKIQDGASASKIMSQYYLFLAAGITSRTARWTAPYTDPFGLGSVITVSREIYDNTSGVNIFAGIVGITVRMSDLLATSTLSQINAATIAQSTSCPAFSLTLCQMAKLRTNSNSSFTCPNLVVNILTGVATIVSLGSCALATDQVAVPLCGAPVVPAVNSTLCSAMDFTQVNAPSIGQCCRSVGCAGYNPSQVNWTIPSSVYVGSSVQGSITIPYTPNSFEPLSFSLTASPAGALTSTNLPVFQSNSSATMSFTLNGVTVGTQQLVNLTVVQNTDNYVAASPINITVKPLESVGVSGIPSQIYVGQTVTATLTLTALPPVGTITVTPSGTGVTFTGAPVTFSTTLTQNITVTFTQVGIASVSFAVSGTGSSYFSTIAPLSTNVYALQTITSTFAAFSNNAFVYIGQGVTLTVSLGNPPITRTSNVVVALAYADGTRATFPSTITFTPGTNTQTVTMTGAVAQVTAASVVVTISQGSNSFVVSSAVPTLSVLSLIPIALQFNTATQLIVVGRTLTLTVAISTAMTSLAGPVTVTLAYGSQVTISSPVTFAANSSTTTATVQITGVTAVAAQPLTVALSGTGAATYVVTQASFTVPVLTPRFVFVPSATLYLPIGGSGTVTFQLDSLPTYASDQIVVTLQSNAFFTWSASTVSLFTGSPTAQVTVVALAAGTPSIVNCASITSFTNEYVTTLKNATAVQIIAPTSITVTVPSFVYIGNTVQGTVTLAQLPPPTAPLSLAFASNSNLGFTALASFSSASSSLSQTCTITGLGQGTGAIVQLGISPSNAYYNAAATQTISVRPLETAIVSGVPQAQYIGQTSTVTITISRAPAYAGTSLTITPQSTAGTFSPATVTFTDASTTLTATVTFTATTVSAGAAVTFSTSGTAAPIFTTIASTSVIVYAKENVSLSIAPSAVDSTSGFVYVQNSVALTISLGTPVIFHQQAVSVQLSYAVSSALNFSSSTVTIPAGVNSTAVTIGGLVANSVASLSATVTQGADVFVAGSPVSLRVLALIPIALQIDTATQLVVVGRTLSLTVGITGSSTSLVGPVTVTLAYGSQVTLSSAVTFAQNSATTTATVQITGVTAVAAQALTVSLSGAGASTYVLAQSTFNFPVLIQRFVLMSFATSALVFGTQGSATFSLASLPTLANDAIVLTLTNGNGIVWSATSVTLYGSSPSASVTFTASSIGTISLATLVTVTSTSTEYATLVTSALSTIVRVLSSISWSVPSFVYVGFINSSSITLSALPPLIAPLQLSLSASGVQFSPLTTFTSILSVSQGFNIIGTSPATAVTVSLSIVAGGTFYTTPSTQSIDIRPLEIVSISGLPASLYMGQSVSVNITVTRLPPYAGSTLSVAATSTVGTFSPASVSFAYGGASLVATVTFTASSSGNATFALGISGSAGPIFTSALPAVTTVVLPSQAVVLSTTCPSTPSGSMTCTDNSGAFIYVGSVLTLLVDIGSPQWTRTSDVSIQLNYGGSSAVTFSQNPVVLPPNVNSVTVSVTGVSPQAVQLITTTILQGAPSYASGTPLPLRVLAKIPASLQFYPGPQLIVVNGVLAVPFTINASTTSLAGALTVSPQGTSEVSVAPALLQFSANSQVTSGSVQITGQTISALSTLTLAIDGPAASTYTITPSQFTFPVLAQRLVNIDTTSTAQYVLVGSTSQVTFLLQSLPTLSTDVITLSLQNSATITWATLTAQLSAQNNSVTVSLSGTAAGIQSIAALVTVASTSTEYSNTLSNDLQITVRTVGTISWTIPSFLYVGLVNTNTFTLSQAPPSSFPLTASLTGSNLQFSQLVPFTSAGSNSQSFNVTGVIPSGTATAVSVVASVTLSSGSQFYAAPATQTVTIRPLETVSLAGLPAQLYSGQSVNATVQFSTAPQYAGTQIVVTLSSLAGTFSPSTVTCNYGDQTTSQTVVFTAGAAVSSQSFSLALTGTASSIFTVAQPPAVTIFSQEVVSLSVDPSAVDATSGFVYVQNSIALTVSLGTPAIAHQQTVSVQLSYADGSKVSFSANPVVFAAGVNTTTVSVTGLIANAASSITASRATMAIKQHLRQLSSRLEQPFHRSPSLWLLTGTASSIFTVAQPPAVTIFSQEVVSLSVDPSAVDATSGFVYVQNSIALTVSLGTPAIAHQQTVSVQLSYADGSKVSFSANPVVFAAGVNTTTVSVTGLIANAASSVTATVTGVAASSASSITASVVQGA</sequence>
<dbReference type="SUPFAM" id="SSF53300">
    <property type="entry name" value="vWA-like"/>
    <property type="match status" value="1"/>
</dbReference>
<name>A0A0S4JEF5_BODSA</name>
<dbReference type="InterPro" id="IPR036465">
    <property type="entry name" value="vWFA_dom_sf"/>
</dbReference>
<evidence type="ECO:0008006" key="3">
    <source>
        <dbReference type="Google" id="ProtNLM"/>
    </source>
</evidence>
<organism evidence="1 2">
    <name type="scientific">Bodo saltans</name>
    <name type="common">Flagellated protozoan</name>
    <dbReference type="NCBI Taxonomy" id="75058"/>
    <lineage>
        <taxon>Eukaryota</taxon>
        <taxon>Discoba</taxon>
        <taxon>Euglenozoa</taxon>
        <taxon>Kinetoplastea</taxon>
        <taxon>Metakinetoplastina</taxon>
        <taxon>Eubodonida</taxon>
        <taxon>Bodonidae</taxon>
        <taxon>Bodo</taxon>
    </lineage>
</organism>
<dbReference type="GO" id="GO:0005891">
    <property type="term" value="C:voltage-gated calcium channel complex"/>
    <property type="evidence" value="ECO:0007669"/>
    <property type="project" value="TreeGrafter"/>
</dbReference>